<dbReference type="EMBL" id="CM008049">
    <property type="protein sequence ID" value="PVH47879.1"/>
    <property type="molecule type" value="Genomic_DNA"/>
</dbReference>
<gene>
    <name evidence="2" type="ORF">PAHAL_4G175600</name>
</gene>
<feature type="compositionally biased region" description="Low complexity" evidence="1">
    <location>
        <begin position="504"/>
        <end position="525"/>
    </location>
</feature>
<dbReference type="Gramene" id="PVH47879">
    <property type="protein sequence ID" value="PVH47879"/>
    <property type="gene ID" value="PAHAL_4G175600"/>
</dbReference>
<name>A0A2T8JD83_9POAL</name>
<protein>
    <submittedName>
        <fullName evidence="2">Uncharacterized protein</fullName>
    </submittedName>
</protein>
<evidence type="ECO:0000256" key="1">
    <source>
        <dbReference type="SAM" id="MobiDB-lite"/>
    </source>
</evidence>
<proteinExistence type="predicted"/>
<feature type="region of interest" description="Disordered" evidence="1">
    <location>
        <begin position="496"/>
        <end position="553"/>
    </location>
</feature>
<feature type="region of interest" description="Disordered" evidence="1">
    <location>
        <begin position="433"/>
        <end position="457"/>
    </location>
</feature>
<organism evidence="2">
    <name type="scientific">Panicum hallii</name>
    <dbReference type="NCBI Taxonomy" id="206008"/>
    <lineage>
        <taxon>Eukaryota</taxon>
        <taxon>Viridiplantae</taxon>
        <taxon>Streptophyta</taxon>
        <taxon>Embryophyta</taxon>
        <taxon>Tracheophyta</taxon>
        <taxon>Spermatophyta</taxon>
        <taxon>Magnoliopsida</taxon>
        <taxon>Liliopsida</taxon>
        <taxon>Poales</taxon>
        <taxon>Poaceae</taxon>
        <taxon>PACMAD clade</taxon>
        <taxon>Panicoideae</taxon>
        <taxon>Panicodae</taxon>
        <taxon>Paniceae</taxon>
        <taxon>Panicinae</taxon>
        <taxon>Panicum</taxon>
        <taxon>Panicum sect. Panicum</taxon>
    </lineage>
</organism>
<accession>A0A2T8JD83</accession>
<reference evidence="2" key="1">
    <citation type="submission" date="2018-04" db="EMBL/GenBank/DDBJ databases">
        <title>WGS assembly of Panicum hallii.</title>
        <authorList>
            <person name="Lovell J."/>
            <person name="Jenkins J."/>
            <person name="Lowry D."/>
            <person name="Mamidi S."/>
            <person name="Sreedasyam A."/>
            <person name="Weng X."/>
            <person name="Barry K."/>
            <person name="Bonette J."/>
            <person name="Campitelli B."/>
            <person name="Daum C."/>
            <person name="Gordon S."/>
            <person name="Gould B."/>
            <person name="Lipzen A."/>
            <person name="Macqueen A."/>
            <person name="Palacio-Mejia J."/>
            <person name="Plott C."/>
            <person name="Shakirov E."/>
            <person name="Shu S."/>
            <person name="Yoshinaga Y."/>
            <person name="Zane M."/>
            <person name="Rokhsar D."/>
            <person name="Grimwood J."/>
            <person name="Schmutz J."/>
            <person name="Juenger T."/>
        </authorList>
    </citation>
    <scope>NUCLEOTIDE SEQUENCE [LARGE SCALE GENOMIC DNA]</scope>
    <source>
        <strain evidence="2">FIL2</strain>
    </source>
</reference>
<evidence type="ECO:0000313" key="2">
    <source>
        <dbReference type="EMBL" id="PVH47879.1"/>
    </source>
</evidence>
<sequence length="553" mass="60489">MTLDTKLILDTLNKHFAEQEAKWDRWFTAQDAKWDQRLKSRSGTLAAQVISELPPLAALAPTASPTTTTAAPTISSAAATTMTFSDTTTNKPTRRSTDCPGHDAGVLMSMPTTSPAAIVATTQHISAEGDTTADVTKHTAPTTTLSASLAPTAPTAASTTRPVIDVLKPSSAAPTSTLAPVAPSVEDEAANNSLTRCSTQVRNRDTMLTTSPISADSSLDSIKGSSFECSQVRYITNSAPSYLFGVVLLCMETKVRDRQNVFERLLVQSPVLLEPLPGTMVDKGLWPPPKQHCNNFPPETIQLYFSLWPPFSRDWATVQQSPPWPPPRQLDMQCAGVHLRPTPWPSFGCHTVGQLEKALSHIWHIVQFAKLHRDDRRLLQFGPESFPIPVDIAITTFSTAKTVAARQQRGHQEHNFGSRGLDWRNPAAARRWPSRARNHQLPASKASTSPVMSDSRKVCRRNGQTKIQSRNNQLAAKGILTIGSNQRKRTLLNSLNSEEERTISTMSRTRSPSATRRSVSTTSASWPATRGHAEAPPRRSCSSLRARRCGNGR</sequence>
<dbReference type="Proteomes" id="UP000243499">
    <property type="component" value="Chromosome 4"/>
</dbReference>
<dbReference type="AlphaFoldDB" id="A0A2T8JD83"/>